<dbReference type="Gene3D" id="3.40.250.10">
    <property type="entry name" value="Rhodanese-like domain"/>
    <property type="match status" value="2"/>
</dbReference>
<evidence type="ECO:0000313" key="4">
    <source>
        <dbReference type="Proteomes" id="UP000007463"/>
    </source>
</evidence>
<sequence>MCYKNTDMRIEQLYTKCLAEAAYFIESEGEIAVIDPLREVQPYVDLAKEWNGEIKYIFETHFHADFVSGHVDLAKRTGAKIVYGPTAKTNFETIIAEDNQEFKVGKITIKVLHTPGHTPESVTYLLIDENGKESAIFTGDTLFLGDVGRPDLAIKGDLTQYDLAGMLFDSLRNRLMVLPDSLIVYPGHGAGSSCGKSMSSETVGTLGEQKQTNYALRADMTRAEFIKEVTEGILPPPQYFPKNAMMNKNGYESIDEVISKGNTALSVDEVKRLIQDGVLILDVRNQDEYIKGSIPQSLFIGLNGTFAMWVGALIENINQPIVLVVPEGKEEETVMRLARVGYDNCVGYLNGGMQSWVESGESIETIESVTAESIASKIDSLPILDVRKPGEYEAEHLENAEHVALDFMLDDLGDLKPNNPYYVHCAGGYRSVIAISLLKQKGFKNLIDIAGGFGAIKKAGIPTTDFVCSSKK</sequence>
<dbReference type="InterPro" id="IPR001763">
    <property type="entry name" value="Rhodanese-like_dom"/>
</dbReference>
<name>F2IK76_FLUTR</name>
<dbReference type="SMART" id="SM00450">
    <property type="entry name" value="RHOD"/>
    <property type="match status" value="2"/>
</dbReference>
<dbReference type="GO" id="GO:0070813">
    <property type="term" value="P:hydrogen sulfide metabolic process"/>
    <property type="evidence" value="ECO:0007669"/>
    <property type="project" value="TreeGrafter"/>
</dbReference>
<feature type="domain" description="Rhodanese" evidence="2">
    <location>
        <begin position="377"/>
        <end position="465"/>
    </location>
</feature>
<keyword evidence="1" id="KW-0479">Metal-binding</keyword>
<evidence type="ECO:0000259" key="2">
    <source>
        <dbReference type="PROSITE" id="PS50206"/>
    </source>
</evidence>
<dbReference type="GO" id="GO:0050313">
    <property type="term" value="F:sulfur dioxygenase activity"/>
    <property type="evidence" value="ECO:0007669"/>
    <property type="project" value="InterPro"/>
</dbReference>
<evidence type="ECO:0000256" key="1">
    <source>
        <dbReference type="ARBA" id="ARBA00022723"/>
    </source>
</evidence>
<dbReference type="CDD" id="cd00158">
    <property type="entry name" value="RHOD"/>
    <property type="match status" value="2"/>
</dbReference>
<dbReference type="InterPro" id="IPR051682">
    <property type="entry name" value="Mito_Persulfide_Diox"/>
</dbReference>
<dbReference type="InterPro" id="IPR044528">
    <property type="entry name" value="POD-like_MBL-fold"/>
</dbReference>
<dbReference type="GO" id="GO:0046872">
    <property type="term" value="F:metal ion binding"/>
    <property type="evidence" value="ECO:0007669"/>
    <property type="project" value="UniProtKB-KW"/>
</dbReference>
<dbReference type="GO" id="GO:0006749">
    <property type="term" value="P:glutathione metabolic process"/>
    <property type="evidence" value="ECO:0007669"/>
    <property type="project" value="InterPro"/>
</dbReference>
<dbReference type="SMART" id="SM00849">
    <property type="entry name" value="Lactamase_B"/>
    <property type="match status" value="1"/>
</dbReference>
<dbReference type="InterPro" id="IPR036873">
    <property type="entry name" value="Rhodanese-like_dom_sf"/>
</dbReference>
<protein>
    <submittedName>
        <fullName evidence="3">Rhodanese-like protein</fullName>
    </submittedName>
</protein>
<dbReference type="CDD" id="cd07724">
    <property type="entry name" value="POD-like_MBL-fold"/>
    <property type="match status" value="1"/>
</dbReference>
<dbReference type="Pfam" id="PF00581">
    <property type="entry name" value="Rhodanese"/>
    <property type="match status" value="2"/>
</dbReference>
<dbReference type="Pfam" id="PF00753">
    <property type="entry name" value="Lactamase_B"/>
    <property type="match status" value="1"/>
</dbReference>
<keyword evidence="4" id="KW-1185">Reference proteome</keyword>
<dbReference type="STRING" id="755732.Fluta_1993"/>
<dbReference type="PANTHER" id="PTHR43084">
    <property type="entry name" value="PERSULFIDE DIOXYGENASE ETHE1"/>
    <property type="match status" value="1"/>
</dbReference>
<dbReference type="eggNOG" id="COG0491">
    <property type="taxonomic scope" value="Bacteria"/>
</dbReference>
<dbReference type="SUPFAM" id="SSF52821">
    <property type="entry name" value="Rhodanese/Cell cycle control phosphatase"/>
    <property type="match status" value="2"/>
</dbReference>
<organism evidence="3 4">
    <name type="scientific">Fluviicola taffensis (strain DSM 16823 / NCIMB 13979 / RW262)</name>
    <dbReference type="NCBI Taxonomy" id="755732"/>
    <lineage>
        <taxon>Bacteria</taxon>
        <taxon>Pseudomonadati</taxon>
        <taxon>Bacteroidota</taxon>
        <taxon>Flavobacteriia</taxon>
        <taxon>Flavobacteriales</taxon>
        <taxon>Crocinitomicaceae</taxon>
        <taxon>Fluviicola</taxon>
    </lineage>
</organism>
<feature type="domain" description="Rhodanese" evidence="2">
    <location>
        <begin position="274"/>
        <end position="365"/>
    </location>
</feature>
<reference evidence="3 4" key="1">
    <citation type="journal article" date="2011" name="Stand. Genomic Sci.">
        <title>Complete genome sequence of the gliding freshwater bacterium Fluviicola taffensis type strain (RW262).</title>
        <authorList>
            <person name="Woyke T."/>
            <person name="Chertkov O."/>
            <person name="Lapidus A."/>
            <person name="Nolan M."/>
            <person name="Lucas S."/>
            <person name="Del Rio T.G."/>
            <person name="Tice H."/>
            <person name="Cheng J.F."/>
            <person name="Tapia R."/>
            <person name="Han C."/>
            <person name="Goodwin L."/>
            <person name="Pitluck S."/>
            <person name="Liolios K."/>
            <person name="Pagani I."/>
            <person name="Ivanova N."/>
            <person name="Huntemann M."/>
            <person name="Mavromatis K."/>
            <person name="Mikhailova N."/>
            <person name="Pati A."/>
            <person name="Chen A."/>
            <person name="Palaniappan K."/>
            <person name="Land M."/>
            <person name="Hauser L."/>
            <person name="Brambilla E.M."/>
            <person name="Rohde M."/>
            <person name="Mwirichia R."/>
            <person name="Sikorski J."/>
            <person name="Tindall B.J."/>
            <person name="Goker M."/>
            <person name="Bristow J."/>
            <person name="Eisen J.A."/>
            <person name="Markowitz V."/>
            <person name="Hugenholtz P."/>
            <person name="Klenk H.P."/>
            <person name="Kyrpides N.C."/>
        </authorList>
    </citation>
    <scope>NUCLEOTIDE SEQUENCE [LARGE SCALE GENOMIC DNA]</scope>
    <source>
        <strain evidence="4">DSM 16823 / RW262 / RW262</strain>
    </source>
</reference>
<dbReference type="Proteomes" id="UP000007463">
    <property type="component" value="Chromosome"/>
</dbReference>
<dbReference type="Gene3D" id="3.60.15.10">
    <property type="entry name" value="Ribonuclease Z/Hydroxyacylglutathione hydrolase-like"/>
    <property type="match status" value="1"/>
</dbReference>
<dbReference type="InterPro" id="IPR036866">
    <property type="entry name" value="RibonucZ/Hydroxyglut_hydro"/>
</dbReference>
<evidence type="ECO:0000313" key="3">
    <source>
        <dbReference type="EMBL" id="AEA43979.1"/>
    </source>
</evidence>
<dbReference type="eggNOG" id="COG0607">
    <property type="taxonomic scope" value="Bacteria"/>
</dbReference>
<reference evidence="4" key="2">
    <citation type="submission" date="2011-02" db="EMBL/GenBank/DDBJ databases">
        <title>The complete genome of Fluviicola taffensis DSM 16823.</title>
        <authorList>
            <consortium name="US DOE Joint Genome Institute (JGI-PGF)"/>
            <person name="Lucas S."/>
            <person name="Copeland A."/>
            <person name="Lapidus A."/>
            <person name="Bruce D."/>
            <person name="Goodwin L."/>
            <person name="Pitluck S."/>
            <person name="Kyrpides N."/>
            <person name="Mavromatis K."/>
            <person name="Ivanova N."/>
            <person name="Mikhailova N."/>
            <person name="Pagani I."/>
            <person name="Chertkov O."/>
            <person name="Detter J.C."/>
            <person name="Han C."/>
            <person name="Tapia R."/>
            <person name="Land M."/>
            <person name="Hauser L."/>
            <person name="Markowitz V."/>
            <person name="Cheng J.-F."/>
            <person name="Hugenholtz P."/>
            <person name="Woyke T."/>
            <person name="Wu D."/>
            <person name="Tindall B."/>
            <person name="Pomrenke H.G."/>
            <person name="Brambilla E."/>
            <person name="Klenk H.-P."/>
            <person name="Eisen J.A."/>
        </authorList>
    </citation>
    <scope>NUCLEOTIDE SEQUENCE [LARGE SCALE GENOMIC DNA]</scope>
    <source>
        <strain evidence="4">DSM 16823 / RW262 / RW262</strain>
    </source>
</reference>
<dbReference type="FunFam" id="3.60.15.10:FF:000030">
    <property type="entry name" value="Metallo-beta-lactamase family protein"/>
    <property type="match status" value="1"/>
</dbReference>
<dbReference type="PANTHER" id="PTHR43084:SF1">
    <property type="entry name" value="PERSULFIDE DIOXYGENASE ETHE1, MITOCHONDRIAL"/>
    <property type="match status" value="1"/>
</dbReference>
<dbReference type="KEGG" id="fte:Fluta_1993"/>
<accession>F2IK76</accession>
<dbReference type="PROSITE" id="PS50206">
    <property type="entry name" value="RHODANESE_3"/>
    <property type="match status" value="2"/>
</dbReference>
<proteinExistence type="predicted"/>
<dbReference type="InterPro" id="IPR001279">
    <property type="entry name" value="Metallo-B-lactamas"/>
</dbReference>
<dbReference type="AlphaFoldDB" id="F2IK76"/>
<gene>
    <name evidence="3" type="ordered locus">Fluta_1993</name>
</gene>
<dbReference type="HOGENOM" id="CLU_030571_7_1_10"/>
<dbReference type="EMBL" id="CP002542">
    <property type="protein sequence ID" value="AEA43979.1"/>
    <property type="molecule type" value="Genomic_DNA"/>
</dbReference>
<dbReference type="SUPFAM" id="SSF56281">
    <property type="entry name" value="Metallo-hydrolase/oxidoreductase"/>
    <property type="match status" value="1"/>
</dbReference>